<evidence type="ECO:0000313" key="2">
    <source>
        <dbReference type="Proteomes" id="UP000631114"/>
    </source>
</evidence>
<dbReference type="GO" id="GO:0046983">
    <property type="term" value="F:protein dimerization activity"/>
    <property type="evidence" value="ECO:0007669"/>
    <property type="project" value="InterPro"/>
</dbReference>
<evidence type="ECO:0000313" key="1">
    <source>
        <dbReference type="EMBL" id="KAF9597183.1"/>
    </source>
</evidence>
<gene>
    <name evidence="1" type="ORF">IFM89_016324</name>
</gene>
<dbReference type="Gene3D" id="3.40.1810.10">
    <property type="entry name" value="Transcription factor, MADS-box"/>
    <property type="match status" value="1"/>
</dbReference>
<dbReference type="OrthoDB" id="601557at2759"/>
<dbReference type="EMBL" id="JADFTS010000007">
    <property type="protein sequence ID" value="KAF9597183.1"/>
    <property type="molecule type" value="Genomic_DNA"/>
</dbReference>
<organism evidence="1 2">
    <name type="scientific">Coptis chinensis</name>
    <dbReference type="NCBI Taxonomy" id="261450"/>
    <lineage>
        <taxon>Eukaryota</taxon>
        <taxon>Viridiplantae</taxon>
        <taxon>Streptophyta</taxon>
        <taxon>Embryophyta</taxon>
        <taxon>Tracheophyta</taxon>
        <taxon>Spermatophyta</taxon>
        <taxon>Magnoliopsida</taxon>
        <taxon>Ranunculales</taxon>
        <taxon>Ranunculaceae</taxon>
        <taxon>Coptidoideae</taxon>
        <taxon>Coptis</taxon>
    </lineage>
</organism>
<proteinExistence type="predicted"/>
<dbReference type="Proteomes" id="UP000631114">
    <property type="component" value="Unassembled WGS sequence"/>
</dbReference>
<sequence length="125" mass="14806">MNSPLFTTLCGVDACMIVYGPNHRDRSLAETWPENKEVHRVLSRYCQKNHNSECSMWDDHINKLPEDQLKQFSNELDDKIDSIQKKIEWTGSNGIKACQRKNREWSSKNMQQWIKHHVMYNLLLT</sequence>
<dbReference type="SUPFAM" id="SSF55455">
    <property type="entry name" value="SRF-like"/>
    <property type="match status" value="1"/>
</dbReference>
<name>A0A835HFH7_9MAGN</name>
<protein>
    <submittedName>
        <fullName evidence="1">Uncharacterized protein</fullName>
    </submittedName>
</protein>
<reference evidence="1 2" key="1">
    <citation type="submission" date="2020-10" db="EMBL/GenBank/DDBJ databases">
        <title>The Coptis chinensis genome and diversification of protoberbering-type alkaloids.</title>
        <authorList>
            <person name="Wang B."/>
            <person name="Shu S."/>
            <person name="Song C."/>
            <person name="Liu Y."/>
        </authorList>
    </citation>
    <scope>NUCLEOTIDE SEQUENCE [LARGE SCALE GENOMIC DNA]</scope>
    <source>
        <strain evidence="1">HL-2020</strain>
        <tissue evidence="1">Leaf</tissue>
    </source>
</reference>
<accession>A0A835HFH7</accession>
<dbReference type="InterPro" id="IPR036879">
    <property type="entry name" value="TF_MADSbox_sf"/>
</dbReference>
<keyword evidence="2" id="KW-1185">Reference proteome</keyword>
<dbReference type="AlphaFoldDB" id="A0A835HFH7"/>
<dbReference type="GO" id="GO:0003677">
    <property type="term" value="F:DNA binding"/>
    <property type="evidence" value="ECO:0007669"/>
    <property type="project" value="InterPro"/>
</dbReference>
<comment type="caution">
    <text evidence="1">The sequence shown here is derived from an EMBL/GenBank/DDBJ whole genome shotgun (WGS) entry which is preliminary data.</text>
</comment>